<accession>A0A2P2NNP1</accession>
<reference evidence="2" key="1">
    <citation type="submission" date="2018-02" db="EMBL/GenBank/DDBJ databases">
        <title>Rhizophora mucronata_Transcriptome.</title>
        <authorList>
            <person name="Meera S.P."/>
            <person name="Sreeshan A."/>
            <person name="Augustine A."/>
        </authorList>
    </citation>
    <scope>NUCLEOTIDE SEQUENCE</scope>
    <source>
        <tissue evidence="2">Leaf</tissue>
    </source>
</reference>
<evidence type="ECO:0000256" key="1">
    <source>
        <dbReference type="SAM" id="Phobius"/>
    </source>
</evidence>
<keyword evidence="1" id="KW-0472">Membrane</keyword>
<sequence>MSSNIAISNLVLISSGYSPIYIHLYSIKML</sequence>
<dbReference type="AlphaFoldDB" id="A0A2P2NNP1"/>
<name>A0A2P2NNP1_RHIMU</name>
<dbReference type="EMBL" id="GGEC01063644">
    <property type="protein sequence ID" value="MBX44128.1"/>
    <property type="molecule type" value="Transcribed_RNA"/>
</dbReference>
<proteinExistence type="predicted"/>
<evidence type="ECO:0000313" key="2">
    <source>
        <dbReference type="EMBL" id="MBX44128.1"/>
    </source>
</evidence>
<keyword evidence="1" id="KW-1133">Transmembrane helix</keyword>
<keyword evidence="1" id="KW-0812">Transmembrane</keyword>
<organism evidence="2">
    <name type="scientific">Rhizophora mucronata</name>
    <name type="common">Asiatic mangrove</name>
    <dbReference type="NCBI Taxonomy" id="61149"/>
    <lineage>
        <taxon>Eukaryota</taxon>
        <taxon>Viridiplantae</taxon>
        <taxon>Streptophyta</taxon>
        <taxon>Embryophyta</taxon>
        <taxon>Tracheophyta</taxon>
        <taxon>Spermatophyta</taxon>
        <taxon>Magnoliopsida</taxon>
        <taxon>eudicotyledons</taxon>
        <taxon>Gunneridae</taxon>
        <taxon>Pentapetalae</taxon>
        <taxon>rosids</taxon>
        <taxon>fabids</taxon>
        <taxon>Malpighiales</taxon>
        <taxon>Rhizophoraceae</taxon>
        <taxon>Rhizophora</taxon>
    </lineage>
</organism>
<feature type="transmembrane region" description="Helical" evidence="1">
    <location>
        <begin position="6"/>
        <end position="27"/>
    </location>
</feature>
<protein>
    <submittedName>
        <fullName evidence="2">Uncharacterized protein</fullName>
    </submittedName>
</protein>